<proteinExistence type="predicted"/>
<organism evidence="1 2">
    <name type="scientific">Litoribacillus peritrichatus</name>
    <dbReference type="NCBI Taxonomy" id="718191"/>
    <lineage>
        <taxon>Bacteria</taxon>
        <taxon>Pseudomonadati</taxon>
        <taxon>Pseudomonadota</taxon>
        <taxon>Gammaproteobacteria</taxon>
        <taxon>Oceanospirillales</taxon>
        <taxon>Oceanospirillaceae</taxon>
        <taxon>Litoribacillus</taxon>
    </lineage>
</organism>
<gene>
    <name evidence="1" type="ORF">GCM10022277_41280</name>
</gene>
<reference evidence="2" key="1">
    <citation type="journal article" date="2019" name="Int. J. Syst. Evol. Microbiol.">
        <title>The Global Catalogue of Microorganisms (GCM) 10K type strain sequencing project: providing services to taxonomists for standard genome sequencing and annotation.</title>
        <authorList>
            <consortium name="The Broad Institute Genomics Platform"/>
            <consortium name="The Broad Institute Genome Sequencing Center for Infectious Disease"/>
            <person name="Wu L."/>
            <person name="Ma J."/>
        </authorList>
    </citation>
    <scope>NUCLEOTIDE SEQUENCE [LARGE SCALE GENOMIC DNA]</scope>
    <source>
        <strain evidence="2">JCM 17551</strain>
    </source>
</reference>
<dbReference type="EMBL" id="BAABBN010000015">
    <property type="protein sequence ID" value="GAA3941047.1"/>
    <property type="molecule type" value="Genomic_DNA"/>
</dbReference>
<dbReference type="RefSeq" id="WP_344800551.1">
    <property type="nucleotide sequence ID" value="NZ_BAABBN010000015.1"/>
</dbReference>
<comment type="caution">
    <text evidence="1">The sequence shown here is derived from an EMBL/GenBank/DDBJ whole genome shotgun (WGS) entry which is preliminary data.</text>
</comment>
<dbReference type="Pfam" id="PF15575">
    <property type="entry name" value="Imm49"/>
    <property type="match status" value="1"/>
</dbReference>
<keyword evidence="2" id="KW-1185">Reference proteome</keyword>
<evidence type="ECO:0000313" key="2">
    <source>
        <dbReference type="Proteomes" id="UP001501565"/>
    </source>
</evidence>
<dbReference type="Proteomes" id="UP001501565">
    <property type="component" value="Unassembled WGS sequence"/>
</dbReference>
<dbReference type="InterPro" id="IPR029074">
    <property type="entry name" value="Imm49"/>
</dbReference>
<sequence length="299" mass="34543">MAKHPPTKQSFVFDNNRNMFQRSWGIYTSGGLVEAPKIYLRSANNVAVELFCYEVQIEQDCNKLAGYLNLIHQTGVSYYRFVTSEGKEIRFTIDGKAYKTVGEYCSDDFRFYYWLRHLCVAILLKDNAAIVRLCQITKEHFRNVPMGNNEYTDSIMDFLGAVLGDAEEGTSLRTTIMAALEKSGIEFKSQDVKDYALLILFPFVKLMILTVTNADEDEYREAWLDAVKSHKEYWNSCKRLRDEHDGWISFPITAVSSLMYDQKGFKLPKKSPYVPEWLVYGEFEQPPSVATDFYEGEIE</sequence>
<protein>
    <submittedName>
        <fullName evidence="1">Uncharacterized protein</fullName>
    </submittedName>
</protein>
<accession>A0ABP7NB83</accession>
<name>A0ABP7NB83_9GAMM</name>
<evidence type="ECO:0000313" key="1">
    <source>
        <dbReference type="EMBL" id="GAA3941047.1"/>
    </source>
</evidence>